<evidence type="ECO:0000313" key="5">
    <source>
        <dbReference type="Proteomes" id="UP001457282"/>
    </source>
</evidence>
<dbReference type="Proteomes" id="UP001457282">
    <property type="component" value="Unassembled WGS sequence"/>
</dbReference>
<dbReference type="PANTHER" id="PTHR46310">
    <property type="entry name" value="AMIDASE 1"/>
    <property type="match status" value="1"/>
</dbReference>
<comment type="caution">
    <text evidence="4">The sequence shown here is derived from an EMBL/GenBank/DDBJ whole genome shotgun (WGS) entry which is preliminary data.</text>
</comment>
<keyword evidence="5" id="KW-1185">Reference proteome</keyword>
<dbReference type="PROSITE" id="PS00571">
    <property type="entry name" value="AMIDASES"/>
    <property type="match status" value="1"/>
</dbReference>
<dbReference type="InterPro" id="IPR001841">
    <property type="entry name" value="Znf_RING"/>
</dbReference>
<protein>
    <recommendedName>
        <fullName evidence="3">RING-type domain-containing protein</fullName>
    </recommendedName>
</protein>
<sequence>MHNMLCLAPLLHHNLQHIAPLLHHNLQHIAPLLHHKPAAHEEEERQIALAIQLSLAQNVQEEGNAYDEEEDRQLAVALALSLSLEENLQSDEAAETNSSPAHAHPLTELQQITQECEYCCSSPVEVVFSPCGHVSCKDCSIKILDYDSTCPRAPKPAIFNRQNLSTKYSEVSFVISTVTGYITISDQRNKEWAVWHSLTDGDIFRLWSFHTEKLLLQQSHPSHDLPLSSLTFAVKDIFEVAGYVTGFGNPDWARTHPAAESTAPSVSTILRGGATCIGKTVMDEMAYSINGENKHYGTPVNPRAPDRVPGGSSSGSAVVVGADLADFSLGTDTGGSVRVPASYCGIFGFRPSHGVISTSGVIPMAQSFDTVGWFARDPVILNRLSSIPSDRVKQVMVHSFEKLFGGHLIKHANLGDVVKDKVPSLNCFLDKGNAGQEYNIPSLAALSSAMRILQRHEFKNNHGEWVSTVRPDLGPGISERVWEAVRTADENINLCCSVKTELCAALTELLGDAGLLAIPTVPGAPPKLQTEPATLETFRARAFSLLSIAGVSGFCQVSIPLGMYENLPVSVSLLAKHGSDGFLLNLVENLYGTLKEQVESLDC</sequence>
<keyword evidence="2" id="KW-0862">Zinc</keyword>
<organism evidence="4 5">
    <name type="scientific">Rubus argutus</name>
    <name type="common">Southern blackberry</name>
    <dbReference type="NCBI Taxonomy" id="59490"/>
    <lineage>
        <taxon>Eukaryota</taxon>
        <taxon>Viridiplantae</taxon>
        <taxon>Streptophyta</taxon>
        <taxon>Embryophyta</taxon>
        <taxon>Tracheophyta</taxon>
        <taxon>Spermatophyta</taxon>
        <taxon>Magnoliopsida</taxon>
        <taxon>eudicotyledons</taxon>
        <taxon>Gunneridae</taxon>
        <taxon>Pentapetalae</taxon>
        <taxon>rosids</taxon>
        <taxon>fabids</taxon>
        <taxon>Rosales</taxon>
        <taxon>Rosaceae</taxon>
        <taxon>Rosoideae</taxon>
        <taxon>Rosoideae incertae sedis</taxon>
        <taxon>Rubus</taxon>
    </lineage>
</organism>
<accession>A0AAW1W712</accession>
<dbReference type="InterPro" id="IPR023631">
    <property type="entry name" value="Amidase_dom"/>
</dbReference>
<proteinExistence type="inferred from homology"/>
<dbReference type="SUPFAM" id="SSF75304">
    <property type="entry name" value="Amidase signature (AS) enzymes"/>
    <property type="match status" value="1"/>
</dbReference>
<name>A0AAW1W712_RUBAR</name>
<evidence type="ECO:0000256" key="1">
    <source>
        <dbReference type="ARBA" id="ARBA00009199"/>
    </source>
</evidence>
<evidence type="ECO:0000259" key="3">
    <source>
        <dbReference type="PROSITE" id="PS50089"/>
    </source>
</evidence>
<evidence type="ECO:0000313" key="4">
    <source>
        <dbReference type="EMBL" id="KAK9919780.1"/>
    </source>
</evidence>
<dbReference type="InterPro" id="IPR036928">
    <property type="entry name" value="AS_sf"/>
</dbReference>
<reference evidence="4 5" key="1">
    <citation type="journal article" date="2023" name="G3 (Bethesda)">
        <title>A chromosome-length genome assembly and annotation of blackberry (Rubus argutus, cv. 'Hillquist').</title>
        <authorList>
            <person name="Bruna T."/>
            <person name="Aryal R."/>
            <person name="Dudchenko O."/>
            <person name="Sargent D.J."/>
            <person name="Mead D."/>
            <person name="Buti M."/>
            <person name="Cavallini A."/>
            <person name="Hytonen T."/>
            <person name="Andres J."/>
            <person name="Pham M."/>
            <person name="Weisz D."/>
            <person name="Mascagni F."/>
            <person name="Usai G."/>
            <person name="Natali L."/>
            <person name="Bassil N."/>
            <person name="Fernandez G.E."/>
            <person name="Lomsadze A."/>
            <person name="Armour M."/>
            <person name="Olukolu B."/>
            <person name="Poorten T."/>
            <person name="Britton C."/>
            <person name="Davik J."/>
            <person name="Ashrafi H."/>
            <person name="Aiden E.L."/>
            <person name="Borodovsky M."/>
            <person name="Worthington M."/>
        </authorList>
    </citation>
    <scope>NUCLEOTIDE SEQUENCE [LARGE SCALE GENOMIC DNA]</scope>
    <source>
        <strain evidence="4">PI 553951</strain>
    </source>
</reference>
<dbReference type="GO" id="GO:0016811">
    <property type="term" value="F:hydrolase activity, acting on carbon-nitrogen (but not peptide) bonds, in linear amides"/>
    <property type="evidence" value="ECO:0007669"/>
    <property type="project" value="UniProtKB-ARBA"/>
</dbReference>
<dbReference type="InterPro" id="IPR020556">
    <property type="entry name" value="Amidase_CS"/>
</dbReference>
<feature type="domain" description="RING-type" evidence="3">
    <location>
        <begin position="116"/>
        <end position="151"/>
    </location>
</feature>
<dbReference type="InterPro" id="IPR013083">
    <property type="entry name" value="Znf_RING/FYVE/PHD"/>
</dbReference>
<keyword evidence="2" id="KW-0863">Zinc-finger</keyword>
<dbReference type="AlphaFoldDB" id="A0AAW1W712"/>
<dbReference type="GO" id="GO:0008270">
    <property type="term" value="F:zinc ion binding"/>
    <property type="evidence" value="ECO:0007669"/>
    <property type="project" value="UniProtKB-KW"/>
</dbReference>
<dbReference type="Pfam" id="PF01425">
    <property type="entry name" value="Amidase"/>
    <property type="match status" value="1"/>
</dbReference>
<keyword evidence="2" id="KW-0479">Metal-binding</keyword>
<gene>
    <name evidence="4" type="ORF">M0R45_028358</name>
</gene>
<dbReference type="PANTHER" id="PTHR46310:SF7">
    <property type="entry name" value="AMIDASE 1"/>
    <property type="match status" value="1"/>
</dbReference>
<dbReference type="NCBIfam" id="NF006169">
    <property type="entry name" value="PRK08310.1"/>
    <property type="match status" value="1"/>
</dbReference>
<dbReference type="Gene3D" id="3.90.1300.10">
    <property type="entry name" value="Amidase signature (AS) domain"/>
    <property type="match status" value="1"/>
</dbReference>
<dbReference type="EMBL" id="JBEDUW010000006">
    <property type="protein sequence ID" value="KAK9919780.1"/>
    <property type="molecule type" value="Genomic_DNA"/>
</dbReference>
<comment type="similarity">
    <text evidence="1">Belongs to the amidase family.</text>
</comment>
<dbReference type="PROSITE" id="PS50089">
    <property type="entry name" value="ZF_RING_2"/>
    <property type="match status" value="1"/>
</dbReference>
<dbReference type="SUPFAM" id="SSF57850">
    <property type="entry name" value="RING/U-box"/>
    <property type="match status" value="1"/>
</dbReference>
<dbReference type="Gene3D" id="3.30.40.10">
    <property type="entry name" value="Zinc/RING finger domain, C3HC4 (zinc finger)"/>
    <property type="match status" value="1"/>
</dbReference>
<evidence type="ECO:0000256" key="2">
    <source>
        <dbReference type="PROSITE-ProRule" id="PRU00175"/>
    </source>
</evidence>
<dbReference type="Pfam" id="PF13920">
    <property type="entry name" value="zf-C3HC4_3"/>
    <property type="match status" value="1"/>
</dbReference>